<evidence type="ECO:0000256" key="1">
    <source>
        <dbReference type="ARBA" id="ARBA00023015"/>
    </source>
</evidence>
<proteinExistence type="predicted"/>
<sequence>MIGTVFRSDDVPAEHRFDYWRELVHRAIAPSDIHSEFAGDFWAQQRLLELGPVLVWPTAHLPTGFRRTEKMVRQSDPEMYHLSLVLGGDFGLEHVGRTEMYGPSDLWVTDTSRAYDVRPSDSLGRQVIRGICADLPKTLLPLPPARITQLLGRRLPGRQGVGPLLTGFLTGLEQQAESLQPADAPRLGTVLIDLLAAWFAQVLEVEDALPPETRQRALTKRIRAFVRQNLHDPELNPRAIAAAHHISLSYLHRLFQEDSPGETVAAWIRAQRLAGAHRDLADPALAVTPIHTIAGRWGMPRASDFTRAFRGAYGVSPTEYRAEALLTTAPGASPHGDRTGELGDKEPERATRPAYVSDRAGTGVDAVTSSRRTQR</sequence>
<keyword evidence="3" id="KW-0804">Transcription</keyword>
<dbReference type="GeneID" id="24308559"/>
<dbReference type="Pfam" id="PF12833">
    <property type="entry name" value="HTH_18"/>
    <property type="match status" value="1"/>
</dbReference>
<dbReference type="InterPro" id="IPR035418">
    <property type="entry name" value="AraC-bd_2"/>
</dbReference>
<dbReference type="SUPFAM" id="SSF46689">
    <property type="entry name" value="Homeodomain-like"/>
    <property type="match status" value="1"/>
</dbReference>
<dbReference type="InterPro" id="IPR018060">
    <property type="entry name" value="HTH_AraC"/>
</dbReference>
<dbReference type="GO" id="GO:0043565">
    <property type="term" value="F:sequence-specific DNA binding"/>
    <property type="evidence" value="ECO:0007669"/>
    <property type="project" value="InterPro"/>
</dbReference>
<evidence type="ECO:0000313" key="7">
    <source>
        <dbReference type="Proteomes" id="UP000001444"/>
    </source>
</evidence>
<dbReference type="AlphaFoldDB" id="C9Z4B8"/>
<keyword evidence="2" id="KW-0238">DNA-binding</keyword>
<evidence type="ECO:0000256" key="2">
    <source>
        <dbReference type="ARBA" id="ARBA00023125"/>
    </source>
</evidence>
<evidence type="ECO:0000256" key="4">
    <source>
        <dbReference type="SAM" id="MobiDB-lite"/>
    </source>
</evidence>
<dbReference type="PROSITE" id="PS01124">
    <property type="entry name" value="HTH_ARAC_FAMILY_2"/>
    <property type="match status" value="1"/>
</dbReference>
<dbReference type="PANTHER" id="PTHR46796:SF6">
    <property type="entry name" value="ARAC SUBFAMILY"/>
    <property type="match status" value="1"/>
</dbReference>
<organism evidence="6 7">
    <name type="scientific">Streptomyces scabiei (strain 87.22)</name>
    <dbReference type="NCBI Taxonomy" id="680198"/>
    <lineage>
        <taxon>Bacteria</taxon>
        <taxon>Bacillati</taxon>
        <taxon>Actinomycetota</taxon>
        <taxon>Actinomycetes</taxon>
        <taxon>Kitasatosporales</taxon>
        <taxon>Streptomycetaceae</taxon>
        <taxon>Streptomyces</taxon>
    </lineage>
</organism>
<keyword evidence="7" id="KW-1185">Reference proteome</keyword>
<dbReference type="KEGG" id="scb:SCAB_58461"/>
<dbReference type="Gene3D" id="1.10.10.60">
    <property type="entry name" value="Homeodomain-like"/>
    <property type="match status" value="1"/>
</dbReference>
<evidence type="ECO:0000313" key="6">
    <source>
        <dbReference type="EMBL" id="CBG72868.1"/>
    </source>
</evidence>
<name>C9Z4B8_STRSW</name>
<evidence type="ECO:0000259" key="5">
    <source>
        <dbReference type="PROSITE" id="PS01124"/>
    </source>
</evidence>
<keyword evidence="1" id="KW-0805">Transcription regulation</keyword>
<dbReference type="SMART" id="SM00342">
    <property type="entry name" value="HTH_ARAC"/>
    <property type="match status" value="1"/>
</dbReference>
<dbReference type="Pfam" id="PF14525">
    <property type="entry name" value="AraC_binding_2"/>
    <property type="match status" value="1"/>
</dbReference>
<dbReference type="HOGENOM" id="CLU_049704_1_1_11"/>
<dbReference type="Proteomes" id="UP000001444">
    <property type="component" value="Chromosome"/>
</dbReference>
<dbReference type="InterPro" id="IPR050204">
    <property type="entry name" value="AraC_XylS_family_regulators"/>
</dbReference>
<dbReference type="STRING" id="680198.SCAB_58461"/>
<feature type="compositionally biased region" description="Basic and acidic residues" evidence="4">
    <location>
        <begin position="335"/>
        <end position="351"/>
    </location>
</feature>
<dbReference type="GO" id="GO:0003700">
    <property type="term" value="F:DNA-binding transcription factor activity"/>
    <property type="evidence" value="ECO:0007669"/>
    <property type="project" value="InterPro"/>
</dbReference>
<feature type="domain" description="HTH araC/xylS-type" evidence="5">
    <location>
        <begin position="220"/>
        <end position="323"/>
    </location>
</feature>
<evidence type="ECO:0000256" key="3">
    <source>
        <dbReference type="ARBA" id="ARBA00023163"/>
    </source>
</evidence>
<gene>
    <name evidence="6" type="ordered locus">SCAB_58461</name>
</gene>
<accession>C9Z4B8</accession>
<dbReference type="EMBL" id="FN554889">
    <property type="protein sequence ID" value="CBG72868.1"/>
    <property type="molecule type" value="Genomic_DNA"/>
</dbReference>
<dbReference type="PANTHER" id="PTHR46796">
    <property type="entry name" value="HTH-TYPE TRANSCRIPTIONAL ACTIVATOR RHAS-RELATED"/>
    <property type="match status" value="1"/>
</dbReference>
<reference evidence="6 7" key="1">
    <citation type="journal article" date="2010" name="Mol. Plant Microbe Interact.">
        <title>Streptomyces scabies 87-22 contains a coronafacic acid-like biosynthetic cluster that contributes to plant-microbe interactions.</title>
        <authorList>
            <person name="Bignell D.R."/>
            <person name="Seipke R.F."/>
            <person name="Huguet-Tapia J.C."/>
            <person name="Chambers A.H."/>
            <person name="Parry R.J."/>
            <person name="Loria R."/>
        </authorList>
    </citation>
    <scope>NUCLEOTIDE SEQUENCE [LARGE SCALE GENOMIC DNA]</scope>
    <source>
        <strain evidence="6 7">87.22</strain>
    </source>
</reference>
<dbReference type="InterPro" id="IPR009057">
    <property type="entry name" value="Homeodomain-like_sf"/>
</dbReference>
<feature type="region of interest" description="Disordered" evidence="4">
    <location>
        <begin position="327"/>
        <end position="375"/>
    </location>
</feature>
<dbReference type="RefSeq" id="WP_013003435.1">
    <property type="nucleotide sequence ID" value="NC_013929.1"/>
</dbReference>
<protein>
    <recommendedName>
        <fullName evidence="5">HTH araC/xylS-type domain-containing protein</fullName>
    </recommendedName>
</protein>
<dbReference type="eggNOG" id="COG2207">
    <property type="taxonomic scope" value="Bacteria"/>
</dbReference>